<dbReference type="InParanoid" id="A0A059BCW6"/>
<organism evidence="1">
    <name type="scientific">Eucalyptus grandis</name>
    <name type="common">Flooded gum</name>
    <dbReference type="NCBI Taxonomy" id="71139"/>
    <lineage>
        <taxon>Eukaryota</taxon>
        <taxon>Viridiplantae</taxon>
        <taxon>Streptophyta</taxon>
        <taxon>Embryophyta</taxon>
        <taxon>Tracheophyta</taxon>
        <taxon>Spermatophyta</taxon>
        <taxon>Magnoliopsida</taxon>
        <taxon>eudicotyledons</taxon>
        <taxon>Gunneridae</taxon>
        <taxon>Pentapetalae</taxon>
        <taxon>rosids</taxon>
        <taxon>malvids</taxon>
        <taxon>Myrtales</taxon>
        <taxon>Myrtaceae</taxon>
        <taxon>Myrtoideae</taxon>
        <taxon>Eucalypteae</taxon>
        <taxon>Eucalyptus</taxon>
    </lineage>
</organism>
<dbReference type="AlphaFoldDB" id="A0A059BCW6"/>
<reference evidence="1" key="1">
    <citation type="submission" date="2013-07" db="EMBL/GenBank/DDBJ databases">
        <title>The genome of Eucalyptus grandis.</title>
        <authorList>
            <person name="Schmutz J."/>
            <person name="Hayes R."/>
            <person name="Myburg A."/>
            <person name="Tuskan G."/>
            <person name="Grattapaglia D."/>
            <person name="Rokhsar D.S."/>
        </authorList>
    </citation>
    <scope>NUCLEOTIDE SEQUENCE</scope>
    <source>
        <tissue evidence="1">Leaf extractions</tissue>
    </source>
</reference>
<proteinExistence type="predicted"/>
<gene>
    <name evidence="1" type="ORF">EUGRSUZ_G01399</name>
</gene>
<protein>
    <submittedName>
        <fullName evidence="1">Uncharacterized protein</fullName>
    </submittedName>
</protein>
<dbReference type="EMBL" id="KK198759">
    <property type="protein sequence ID" value="KCW63746.1"/>
    <property type="molecule type" value="Genomic_DNA"/>
</dbReference>
<dbReference type="Gramene" id="KCW63746">
    <property type="protein sequence ID" value="KCW63746"/>
    <property type="gene ID" value="EUGRSUZ_G01399"/>
</dbReference>
<accession>A0A059BCW6</accession>
<name>A0A059BCW6_EUCGR</name>
<sequence>MKHISLSNWRRWVHAQIARIPNFRLQHKIISSSKKAPPFIQTSTSNRSNSTDTHQQLRLEHNYGTTFLKSSSHLLTLLSISITTRDLHYFLATRARNHPALGKMSQMVLILVFNVQSYP</sequence>
<evidence type="ECO:0000313" key="1">
    <source>
        <dbReference type="EMBL" id="KCW63746.1"/>
    </source>
</evidence>